<dbReference type="EMBL" id="BMAV01001926">
    <property type="protein sequence ID" value="GFY40497.1"/>
    <property type="molecule type" value="Genomic_DNA"/>
</dbReference>
<dbReference type="AlphaFoldDB" id="A0A8X6WTW6"/>
<comment type="caution">
    <text evidence="2">The sequence shown here is derived from an EMBL/GenBank/DDBJ whole genome shotgun (WGS) entry which is preliminary data.</text>
</comment>
<reference evidence="2" key="1">
    <citation type="submission" date="2020-08" db="EMBL/GenBank/DDBJ databases">
        <title>Multicomponent nature underlies the extraordinary mechanical properties of spider dragline silk.</title>
        <authorList>
            <person name="Kono N."/>
            <person name="Nakamura H."/>
            <person name="Mori M."/>
            <person name="Yoshida Y."/>
            <person name="Ohtoshi R."/>
            <person name="Malay A.D."/>
            <person name="Moran D.A.P."/>
            <person name="Tomita M."/>
            <person name="Numata K."/>
            <person name="Arakawa K."/>
        </authorList>
    </citation>
    <scope>NUCLEOTIDE SEQUENCE</scope>
</reference>
<evidence type="ECO:0000313" key="3">
    <source>
        <dbReference type="Proteomes" id="UP000886998"/>
    </source>
</evidence>
<evidence type="ECO:0000313" key="2">
    <source>
        <dbReference type="EMBL" id="GFY40497.1"/>
    </source>
</evidence>
<accession>A0A8X6WTW6</accession>
<protein>
    <submittedName>
        <fullName evidence="2">Uncharacterized protein</fullName>
    </submittedName>
</protein>
<gene>
    <name evidence="2" type="ORF">TNIN_293541</name>
</gene>
<feature type="non-terminal residue" evidence="2">
    <location>
        <position position="1"/>
    </location>
</feature>
<keyword evidence="3" id="KW-1185">Reference proteome</keyword>
<name>A0A8X6WTW6_9ARAC</name>
<feature type="region of interest" description="Disordered" evidence="1">
    <location>
        <begin position="62"/>
        <end position="84"/>
    </location>
</feature>
<sequence>AFHQRRLYPCISKPNSSKEGAHWNKSVDYATGTLVPTTKEMWSNKVSVIVVDRGGKTPSPVHFTRSASAMSPGLTAADPKGKLDKEGKGFRKGLSVCSVDEKSTENLLQFKWICFNSF</sequence>
<organism evidence="2 3">
    <name type="scientific">Trichonephila inaurata madagascariensis</name>
    <dbReference type="NCBI Taxonomy" id="2747483"/>
    <lineage>
        <taxon>Eukaryota</taxon>
        <taxon>Metazoa</taxon>
        <taxon>Ecdysozoa</taxon>
        <taxon>Arthropoda</taxon>
        <taxon>Chelicerata</taxon>
        <taxon>Arachnida</taxon>
        <taxon>Araneae</taxon>
        <taxon>Araneomorphae</taxon>
        <taxon>Entelegynae</taxon>
        <taxon>Araneoidea</taxon>
        <taxon>Nephilidae</taxon>
        <taxon>Trichonephila</taxon>
        <taxon>Trichonephila inaurata</taxon>
    </lineage>
</organism>
<proteinExistence type="predicted"/>
<dbReference type="Proteomes" id="UP000886998">
    <property type="component" value="Unassembled WGS sequence"/>
</dbReference>
<evidence type="ECO:0000256" key="1">
    <source>
        <dbReference type="SAM" id="MobiDB-lite"/>
    </source>
</evidence>